<comment type="caution">
    <text evidence="2">The sequence shown here is derived from an EMBL/GenBank/DDBJ whole genome shotgun (WGS) entry which is preliminary data.</text>
</comment>
<sequence length="308" mass="35250">MNLIIKICILFYAIGWVSSGVIVGPETPVYYLENLRSDFIKIRAARQVFEASENYNYYLDQSKRDGTFFFSIVVVVDYHYSNQTLQEIIAPWNKVAELFEKLETPKIRINIAGVVIPKKKIWSSTQKRKLPNGNSIKYYRVPSILETMTTWFLNNAHHFEATSYHMFAYMSKYLFIDPTDTNSNCYYNYIMGPCTCVKKNEPGSAFGGLVWKEHEFTFSAAQLIAIALGIPLDDVSKCGTGHIMAIMDHSANATWSECSKEAFKNFNSPVICTFCIVALSPEALESSCNLWRWIDPKDNWNRFDTCLG</sequence>
<proteinExistence type="predicted"/>
<dbReference type="Proteomes" id="UP000826195">
    <property type="component" value="Unassembled WGS sequence"/>
</dbReference>
<organism evidence="2 3">
    <name type="scientific">Cotesia glomerata</name>
    <name type="common">Lepidopteran parasitic wasp</name>
    <name type="synonym">Apanteles glomeratus</name>
    <dbReference type="NCBI Taxonomy" id="32391"/>
    <lineage>
        <taxon>Eukaryota</taxon>
        <taxon>Metazoa</taxon>
        <taxon>Ecdysozoa</taxon>
        <taxon>Arthropoda</taxon>
        <taxon>Hexapoda</taxon>
        <taxon>Insecta</taxon>
        <taxon>Pterygota</taxon>
        <taxon>Neoptera</taxon>
        <taxon>Endopterygota</taxon>
        <taxon>Hymenoptera</taxon>
        <taxon>Apocrita</taxon>
        <taxon>Ichneumonoidea</taxon>
        <taxon>Braconidae</taxon>
        <taxon>Microgastrinae</taxon>
        <taxon>Cotesia</taxon>
    </lineage>
</organism>
<reference evidence="2 3" key="1">
    <citation type="journal article" date="2021" name="J. Hered.">
        <title>A chromosome-level genome assembly of the parasitoid wasp, Cotesia glomerata (Hymenoptera: Braconidae).</title>
        <authorList>
            <person name="Pinto B.J."/>
            <person name="Weis J.J."/>
            <person name="Gamble T."/>
            <person name="Ode P.J."/>
            <person name="Paul R."/>
            <person name="Zaspel J.M."/>
        </authorList>
    </citation>
    <scope>NUCLEOTIDE SEQUENCE [LARGE SCALE GENOMIC DNA]</scope>
    <source>
        <strain evidence="2">CgM1</strain>
    </source>
</reference>
<evidence type="ECO:0000313" key="2">
    <source>
        <dbReference type="EMBL" id="KAH0561789.1"/>
    </source>
</evidence>
<gene>
    <name evidence="2" type="ORF">KQX54_019463</name>
</gene>
<keyword evidence="3" id="KW-1185">Reference proteome</keyword>
<protein>
    <submittedName>
        <fullName evidence="2">Uncharacterized protein</fullName>
    </submittedName>
</protein>
<keyword evidence="1" id="KW-0732">Signal</keyword>
<evidence type="ECO:0000256" key="1">
    <source>
        <dbReference type="SAM" id="SignalP"/>
    </source>
</evidence>
<dbReference type="EMBL" id="JAHXZJ010000374">
    <property type="protein sequence ID" value="KAH0561789.1"/>
    <property type="molecule type" value="Genomic_DNA"/>
</dbReference>
<dbReference type="GO" id="GO:0008237">
    <property type="term" value="F:metallopeptidase activity"/>
    <property type="evidence" value="ECO:0007669"/>
    <property type="project" value="InterPro"/>
</dbReference>
<accession>A0AAV7J0P2</accession>
<feature type="chain" id="PRO_5043496410" evidence="1">
    <location>
        <begin position="20"/>
        <end position="308"/>
    </location>
</feature>
<dbReference type="InterPro" id="IPR024079">
    <property type="entry name" value="MetalloPept_cat_dom_sf"/>
</dbReference>
<dbReference type="Gene3D" id="3.40.390.10">
    <property type="entry name" value="Collagenase (Catalytic Domain)"/>
    <property type="match status" value="1"/>
</dbReference>
<dbReference type="AlphaFoldDB" id="A0AAV7J0P2"/>
<evidence type="ECO:0000313" key="3">
    <source>
        <dbReference type="Proteomes" id="UP000826195"/>
    </source>
</evidence>
<name>A0AAV7J0P2_COTGL</name>
<dbReference type="SUPFAM" id="SSF55486">
    <property type="entry name" value="Metalloproteases ('zincins'), catalytic domain"/>
    <property type="match status" value="1"/>
</dbReference>
<feature type="signal peptide" evidence="1">
    <location>
        <begin position="1"/>
        <end position="19"/>
    </location>
</feature>